<comment type="function">
    <text evidence="7">Functions as a peptidoglycan terminase that cleaves nascent peptidoglycan strands endolytically to terminate their elongation.</text>
</comment>
<reference evidence="10" key="1">
    <citation type="journal article" date="2019" name="Int. J. Syst. Evol. Microbiol.">
        <title>The Global Catalogue of Microorganisms (GCM) 10K type strain sequencing project: providing services to taxonomists for standard genome sequencing and annotation.</title>
        <authorList>
            <consortium name="The Broad Institute Genomics Platform"/>
            <consortium name="The Broad Institute Genome Sequencing Center for Infectious Disease"/>
            <person name="Wu L."/>
            <person name="Ma J."/>
        </authorList>
    </citation>
    <scope>NUCLEOTIDE SEQUENCE [LARGE SCALE GENOMIC DNA]</scope>
    <source>
        <strain evidence="10">CGMCC 1.15809</strain>
    </source>
</reference>
<feature type="region of interest" description="Disordered" evidence="8">
    <location>
        <begin position="1"/>
        <end position="242"/>
    </location>
</feature>
<dbReference type="Proteomes" id="UP001596241">
    <property type="component" value="Unassembled WGS sequence"/>
</dbReference>
<dbReference type="Gene3D" id="3.30.1490.480">
    <property type="entry name" value="Endolytic murein transglycosylase"/>
    <property type="match status" value="1"/>
</dbReference>
<dbReference type="HAMAP" id="MF_02065">
    <property type="entry name" value="MltG"/>
    <property type="match status" value="1"/>
</dbReference>
<dbReference type="EC" id="4.2.2.29" evidence="7"/>
<feature type="transmembrane region" description="Helical" evidence="7">
    <location>
        <begin position="246"/>
        <end position="267"/>
    </location>
</feature>
<keyword evidence="10" id="KW-1185">Reference proteome</keyword>
<evidence type="ECO:0000256" key="3">
    <source>
        <dbReference type="ARBA" id="ARBA00022989"/>
    </source>
</evidence>
<feature type="compositionally biased region" description="Low complexity" evidence="8">
    <location>
        <begin position="121"/>
        <end position="149"/>
    </location>
</feature>
<keyword evidence="1 7" id="KW-1003">Cell membrane</keyword>
<evidence type="ECO:0000256" key="6">
    <source>
        <dbReference type="ARBA" id="ARBA00023316"/>
    </source>
</evidence>
<dbReference type="InterPro" id="IPR003770">
    <property type="entry name" value="MLTG-like"/>
</dbReference>
<sequence>MTEYGRGYRSEPWHPEDPLYGDQGSYGGHAQGSPWGGRGTAPAPPRYEGGWDGAAAGGAPYDPYGTPQPHDPLTGPYTDPYAAPAGYPAPHEPQGYAHGPGGPYDQGPYEQYPQDRPYPQEPSYPQGPGYPQDQGYAGQPGYPQDQQYPYEPPYPHDPAYGEQPQQFQQPYPPHDQGPVPQAAPRTDGPAEDRRPDGGREPDADHAFFADDPADDRPDADDEDDRAHGDRSGHEGRGKKTKRRGGCARVLIAVVIAAGVGGAGYVGYRFYESRIASPPDFEGEGTGALQVEIPDGAPLQQMGQILKKEGVVKSVDAFTAAAGENPKGSALQAGSYSMRRQMSAASAVELMLDPKSRNGLTVQEGLRAGAVYDLIDKKLRVKSGTTKAAAEKNLKSLGLPSWANDSSEIKDPLEGFLYPSTYNVGGKATPTDVLKQMVSRADQEYARYDLAANAKKFHLDSPLQLLSVASLTQAEGMTHEDFRKMAAVIYNRLDPSNAGVTPKLEFDSTYNYLKNQSKINIGIGEIRSYNDPYNTYFYKGLPPGPIGNPGADALKASINPDNSQKWLFFISVDGKKTDFTTNLTDHNKLVEKFNERQRAAKQNG</sequence>
<feature type="compositionally biased region" description="Basic and acidic residues" evidence="8">
    <location>
        <begin position="224"/>
        <end position="237"/>
    </location>
</feature>
<proteinExistence type="inferred from homology"/>
<evidence type="ECO:0000256" key="5">
    <source>
        <dbReference type="ARBA" id="ARBA00023239"/>
    </source>
</evidence>
<dbReference type="PANTHER" id="PTHR30518:SF2">
    <property type="entry name" value="ENDOLYTIC MUREIN TRANSGLYCOSYLASE"/>
    <property type="match status" value="1"/>
</dbReference>
<comment type="caution">
    <text evidence="9">The sequence shown here is derived from an EMBL/GenBank/DDBJ whole genome shotgun (WGS) entry which is preliminary data.</text>
</comment>
<evidence type="ECO:0000256" key="8">
    <source>
        <dbReference type="SAM" id="MobiDB-lite"/>
    </source>
</evidence>
<comment type="subcellular location">
    <subcellularLocation>
        <location evidence="7">Cell membrane</location>
        <topology evidence="7">Single-pass membrane protein</topology>
    </subcellularLocation>
</comment>
<comment type="catalytic activity">
    <reaction evidence="7">
        <text>a peptidoglycan chain = a peptidoglycan chain with N-acetyl-1,6-anhydromuramyl-[peptide] at the reducing end + a peptidoglycan chain with N-acetylglucosamine at the non-reducing end.</text>
        <dbReference type="EC" id="4.2.2.29"/>
    </reaction>
</comment>
<evidence type="ECO:0000313" key="10">
    <source>
        <dbReference type="Proteomes" id="UP001596241"/>
    </source>
</evidence>
<keyword evidence="4 7" id="KW-0472">Membrane</keyword>
<dbReference type="EMBL" id="JBHSPW010000005">
    <property type="protein sequence ID" value="MFC5893920.1"/>
    <property type="molecule type" value="Genomic_DNA"/>
</dbReference>
<keyword evidence="2 7" id="KW-0812">Transmembrane</keyword>
<feature type="site" description="Important for catalytic activity" evidence="7">
    <location>
        <position position="474"/>
    </location>
</feature>
<gene>
    <name evidence="7 9" type="primary">mltG</name>
    <name evidence="9" type="ORF">ACFP3M_13920</name>
</gene>
<evidence type="ECO:0000256" key="1">
    <source>
        <dbReference type="ARBA" id="ARBA00022475"/>
    </source>
</evidence>
<feature type="compositionally biased region" description="Gly residues" evidence="8">
    <location>
        <begin position="24"/>
        <end position="39"/>
    </location>
</feature>
<feature type="compositionally biased region" description="Basic and acidic residues" evidence="8">
    <location>
        <begin position="1"/>
        <end position="17"/>
    </location>
</feature>
<feature type="compositionally biased region" description="Low complexity" evidence="8">
    <location>
        <begin position="74"/>
        <end position="89"/>
    </location>
</feature>
<dbReference type="Pfam" id="PF02618">
    <property type="entry name" value="YceG"/>
    <property type="match status" value="1"/>
</dbReference>
<feature type="compositionally biased region" description="Acidic residues" evidence="8">
    <location>
        <begin position="211"/>
        <end position="223"/>
    </location>
</feature>
<name>A0ABW1FJ61_9ACTN</name>
<comment type="similarity">
    <text evidence="7">Belongs to the transglycosylase MltG family.</text>
</comment>
<accession>A0ABW1FJ61</accession>
<keyword evidence="3 7" id="KW-1133">Transmembrane helix</keyword>
<evidence type="ECO:0000256" key="7">
    <source>
        <dbReference type="HAMAP-Rule" id="MF_02065"/>
    </source>
</evidence>
<dbReference type="RefSeq" id="WP_345091826.1">
    <property type="nucleotide sequence ID" value="NZ_BAAAWG010000019.1"/>
</dbReference>
<dbReference type="NCBIfam" id="TIGR00247">
    <property type="entry name" value="endolytic transglycosylase MltG"/>
    <property type="match status" value="1"/>
</dbReference>
<organism evidence="9 10">
    <name type="scientific">Streptomyces ramulosus</name>
    <dbReference type="NCBI Taxonomy" id="47762"/>
    <lineage>
        <taxon>Bacteria</taxon>
        <taxon>Bacillati</taxon>
        <taxon>Actinomycetota</taxon>
        <taxon>Actinomycetes</taxon>
        <taxon>Kitasatosporales</taxon>
        <taxon>Streptomycetaceae</taxon>
        <taxon>Streptomyces</taxon>
    </lineage>
</organism>
<dbReference type="PANTHER" id="PTHR30518">
    <property type="entry name" value="ENDOLYTIC MUREIN TRANSGLYCOSYLASE"/>
    <property type="match status" value="1"/>
</dbReference>
<evidence type="ECO:0000256" key="2">
    <source>
        <dbReference type="ARBA" id="ARBA00022692"/>
    </source>
</evidence>
<evidence type="ECO:0000313" key="9">
    <source>
        <dbReference type="EMBL" id="MFC5893920.1"/>
    </source>
</evidence>
<protein>
    <recommendedName>
        <fullName evidence="7">Endolytic murein transglycosylase</fullName>
        <ecNumber evidence="7">4.2.2.29</ecNumber>
    </recommendedName>
    <alternativeName>
        <fullName evidence="7">Peptidoglycan lytic transglycosylase</fullName>
    </alternativeName>
    <alternativeName>
        <fullName evidence="7">Peptidoglycan polymerization terminase</fullName>
    </alternativeName>
</protein>
<keyword evidence="6 7" id="KW-0961">Cell wall biogenesis/degradation</keyword>
<evidence type="ECO:0000256" key="4">
    <source>
        <dbReference type="ARBA" id="ARBA00023136"/>
    </source>
</evidence>
<feature type="compositionally biased region" description="Basic and acidic residues" evidence="8">
    <location>
        <begin position="188"/>
        <end position="208"/>
    </location>
</feature>
<keyword evidence="5 7" id="KW-0456">Lyase</keyword>